<dbReference type="Proteomes" id="UP000472676">
    <property type="component" value="Unassembled WGS sequence"/>
</dbReference>
<evidence type="ECO:0000313" key="4">
    <source>
        <dbReference type="Proteomes" id="UP000472676"/>
    </source>
</evidence>
<dbReference type="EMBL" id="JAAMOW010000008">
    <property type="protein sequence ID" value="NGY06095.1"/>
    <property type="molecule type" value="Genomic_DNA"/>
</dbReference>
<evidence type="ECO:0000313" key="3">
    <source>
        <dbReference type="EMBL" id="NGY06095.1"/>
    </source>
</evidence>
<name>A0A6M2BV31_9GAMM</name>
<organism evidence="3 4">
    <name type="scientific">Solimonas terrae</name>
    <dbReference type="NCBI Taxonomy" id="1396819"/>
    <lineage>
        <taxon>Bacteria</taxon>
        <taxon>Pseudomonadati</taxon>
        <taxon>Pseudomonadota</taxon>
        <taxon>Gammaproteobacteria</taxon>
        <taxon>Nevskiales</taxon>
        <taxon>Nevskiaceae</taxon>
        <taxon>Solimonas</taxon>
    </lineage>
</organism>
<keyword evidence="1" id="KW-0732">Signal</keyword>
<protein>
    <submittedName>
        <fullName evidence="3">Outer membrane lipoprotein-sorting protein</fullName>
    </submittedName>
</protein>
<keyword evidence="4" id="KW-1185">Reference proteome</keyword>
<dbReference type="Pfam" id="PF17131">
    <property type="entry name" value="LolA_like"/>
    <property type="match status" value="1"/>
</dbReference>
<evidence type="ECO:0000256" key="1">
    <source>
        <dbReference type="SAM" id="SignalP"/>
    </source>
</evidence>
<dbReference type="Gene3D" id="2.50.20.10">
    <property type="entry name" value="Lipoprotein localisation LolA/LolB/LppX"/>
    <property type="match status" value="1"/>
</dbReference>
<reference evidence="3 4" key="1">
    <citation type="journal article" date="2014" name="Int. J. Syst. Evol. Microbiol.">
        <title>Solimonas terrae sp. nov., isolated from soil.</title>
        <authorList>
            <person name="Kim S.J."/>
            <person name="Moon J.Y."/>
            <person name="Weon H.Y."/>
            <person name="Ahn J.H."/>
            <person name="Chen W.M."/>
            <person name="Kwon S.W."/>
        </authorList>
    </citation>
    <scope>NUCLEOTIDE SEQUENCE [LARGE SCALE GENOMIC DNA]</scope>
    <source>
        <strain evidence="3 4">KIS83-12</strain>
    </source>
</reference>
<keyword evidence="3" id="KW-0449">Lipoprotein</keyword>
<feature type="chain" id="PRO_5027088506" evidence="1">
    <location>
        <begin position="22"/>
        <end position="261"/>
    </location>
</feature>
<evidence type="ECO:0000259" key="2">
    <source>
        <dbReference type="Pfam" id="PF17131"/>
    </source>
</evidence>
<feature type="domain" description="Uncharacterized protein TP-0789" evidence="2">
    <location>
        <begin position="76"/>
        <end position="254"/>
    </location>
</feature>
<proteinExistence type="predicted"/>
<comment type="caution">
    <text evidence="3">The sequence shown here is derived from an EMBL/GenBank/DDBJ whole genome shotgun (WGS) entry which is preliminary data.</text>
</comment>
<accession>A0A6M2BV31</accession>
<feature type="signal peptide" evidence="1">
    <location>
        <begin position="1"/>
        <end position="21"/>
    </location>
</feature>
<sequence>MRTIAGCLCALTLSLASAAWADAGPVTAASVMSCMRANIPKTLTVKDVQLDASDGSGSTRTMQGKLYATREDDKLRAVIRIAAPSDLAGASYLLRERDDGDEMYVYIPALSKVRRVSGAAVDGSLWGTDLSFADVKQLGNAFSGSDPKIGKDEVLDGRPVHVLSVMPSAGDSARFTRVLAWVDAKSCVALRVDFYEGQAVRKRLSIDARDLRQDGSYWYASQLQMTDLKQGSKTLLKVLDIHADKSLPGRLFNPGTFYIGG</sequence>
<dbReference type="AlphaFoldDB" id="A0A6M2BV31"/>
<dbReference type="PROSITE" id="PS51257">
    <property type="entry name" value="PROKAR_LIPOPROTEIN"/>
    <property type="match status" value="1"/>
</dbReference>
<dbReference type="InterPro" id="IPR033399">
    <property type="entry name" value="TP_0789-like"/>
</dbReference>
<dbReference type="CDD" id="cd16329">
    <property type="entry name" value="LolA_like"/>
    <property type="match status" value="1"/>
</dbReference>
<gene>
    <name evidence="3" type="ORF">G7Y85_15070</name>
</gene>
<dbReference type="RefSeq" id="WP_166258962.1">
    <property type="nucleotide sequence ID" value="NZ_JAAMOW010000008.1"/>
</dbReference>